<dbReference type="GO" id="GO:0016020">
    <property type="term" value="C:membrane"/>
    <property type="evidence" value="ECO:0007669"/>
    <property type="project" value="InterPro"/>
</dbReference>
<dbReference type="PROSITE" id="PS51257">
    <property type="entry name" value="PROKAR_LIPOPROTEIN"/>
    <property type="match status" value="1"/>
</dbReference>
<dbReference type="InterPro" id="IPR008691">
    <property type="entry name" value="LpqH"/>
</dbReference>
<dbReference type="Pfam" id="PF05481">
    <property type="entry name" value="Myco_19_kDa"/>
    <property type="match status" value="1"/>
</dbReference>
<evidence type="ECO:0000313" key="8">
    <source>
        <dbReference type="Proteomes" id="UP000077342"/>
    </source>
</evidence>
<evidence type="ECO:0000256" key="4">
    <source>
        <dbReference type="ARBA" id="ARBA00023139"/>
    </source>
</evidence>
<dbReference type="Proteomes" id="UP000077342">
    <property type="component" value="Unassembled WGS sequence"/>
</dbReference>
<dbReference type="AlphaFoldDB" id="A0A168F1R9"/>
<evidence type="ECO:0000256" key="3">
    <source>
        <dbReference type="ARBA" id="ARBA00023136"/>
    </source>
</evidence>
<accession>A0A168F1R9</accession>
<dbReference type="EMBL" id="LWCI01000121">
    <property type="protein sequence ID" value="KZS60909.1"/>
    <property type="molecule type" value="Genomic_DNA"/>
</dbReference>
<dbReference type="RefSeq" id="WP_075511605.1">
    <property type="nucleotide sequence ID" value="NZ_CP089224.1"/>
</dbReference>
<evidence type="ECO:0000256" key="5">
    <source>
        <dbReference type="ARBA" id="ARBA00023288"/>
    </source>
</evidence>
<organism evidence="7 8">
    <name type="scientific">Mycobacterium ostraviense</name>
    <dbReference type="NCBI Taxonomy" id="2738409"/>
    <lineage>
        <taxon>Bacteria</taxon>
        <taxon>Bacillati</taxon>
        <taxon>Actinomycetota</taxon>
        <taxon>Actinomycetes</taxon>
        <taxon>Mycobacteriales</taxon>
        <taxon>Mycobacteriaceae</taxon>
        <taxon>Mycobacterium</taxon>
    </lineage>
</organism>
<feature type="signal peptide" evidence="6">
    <location>
        <begin position="1"/>
        <end position="25"/>
    </location>
</feature>
<evidence type="ECO:0000256" key="2">
    <source>
        <dbReference type="ARBA" id="ARBA00022729"/>
    </source>
</evidence>
<keyword evidence="5" id="KW-0449">Lipoprotein</keyword>
<comment type="caution">
    <text evidence="7">The sequence shown here is derived from an EMBL/GenBank/DDBJ whole genome shotgun (WGS) entry which is preliminary data.</text>
</comment>
<sequence length="140" mass="15027">MRSRLVRVAGIAVVMVAGLSGCAEAQTVPRKAAHLTIDGYTRTTRPAACSQEQSYRTIDIRDRDGQVQAVVLVSGERVIPQWVKIRNVDGFNGSFWEGGVGQAHADLSRGTYTITGSAYGIGNSNPNKVVTTDFKIVADC</sequence>
<keyword evidence="3" id="KW-0472">Membrane</keyword>
<keyword evidence="4" id="KW-0564">Palmitate</keyword>
<reference evidence="8" key="1">
    <citation type="submission" date="2016-04" db="EMBL/GenBank/DDBJ databases">
        <authorList>
            <person name="Strapagiel D."/>
            <person name="Borowka P."/>
            <person name="Marciniak B."/>
            <person name="Bakula Z."/>
            <person name="Van Ingen J."/>
            <person name="Safianowska A."/>
            <person name="Dziadek J."/>
            <person name="Jagielski T."/>
        </authorList>
    </citation>
    <scope>NUCLEOTIDE SEQUENCE [LARGE SCALE GENOMIC DNA]</scope>
    <source>
        <strain evidence="8">1010001458</strain>
    </source>
</reference>
<evidence type="ECO:0000256" key="1">
    <source>
        <dbReference type="ARBA" id="ARBA00022475"/>
    </source>
</evidence>
<protein>
    <recommendedName>
        <fullName evidence="9">Lipoprotein LppE</fullName>
    </recommendedName>
</protein>
<evidence type="ECO:0000313" key="7">
    <source>
        <dbReference type="EMBL" id="KZS60909.1"/>
    </source>
</evidence>
<proteinExistence type="predicted"/>
<feature type="chain" id="PRO_5007896699" description="Lipoprotein LppE" evidence="6">
    <location>
        <begin position="26"/>
        <end position="140"/>
    </location>
</feature>
<evidence type="ECO:0000256" key="6">
    <source>
        <dbReference type="SAM" id="SignalP"/>
    </source>
</evidence>
<keyword evidence="8" id="KW-1185">Reference proteome</keyword>
<evidence type="ECO:0008006" key="9">
    <source>
        <dbReference type="Google" id="ProtNLM"/>
    </source>
</evidence>
<keyword evidence="2 6" id="KW-0732">Signal</keyword>
<gene>
    <name evidence="7" type="ORF">A4G28_00745</name>
</gene>
<keyword evidence="1" id="KW-1003">Cell membrane</keyword>
<name>A0A168F1R9_9MYCO</name>